<comment type="caution">
    <text evidence="2">The sequence shown here is derived from an EMBL/GenBank/DDBJ whole genome shotgun (WGS) entry which is preliminary data.</text>
</comment>
<keyword evidence="3" id="KW-1185">Reference proteome</keyword>
<sequence>MIIGKLVKRTRTLFSDVVKGYDPHCLTNEVQNSNTADYPRINNQNRVNNNPRSQLNNKKMKKSSAKKTLAGRKGNLTDMSLYKEVFIKNMFSEGEITCLKKFCTGGSNMKVGCSWAQFKGNHIDALEVIFSALKDVS</sequence>
<protein>
    <submittedName>
        <fullName evidence="2">Uncharacterized protein</fullName>
    </submittedName>
</protein>
<name>A0A1R1YA22_9FUNG</name>
<dbReference type="Proteomes" id="UP000187283">
    <property type="component" value="Unassembled WGS sequence"/>
</dbReference>
<evidence type="ECO:0000313" key="3">
    <source>
        <dbReference type="Proteomes" id="UP000187283"/>
    </source>
</evidence>
<evidence type="ECO:0000256" key="1">
    <source>
        <dbReference type="SAM" id="MobiDB-lite"/>
    </source>
</evidence>
<organism evidence="2 3">
    <name type="scientific">Smittium culicis</name>
    <dbReference type="NCBI Taxonomy" id="133412"/>
    <lineage>
        <taxon>Eukaryota</taxon>
        <taxon>Fungi</taxon>
        <taxon>Fungi incertae sedis</taxon>
        <taxon>Zoopagomycota</taxon>
        <taxon>Kickxellomycotina</taxon>
        <taxon>Harpellomycetes</taxon>
        <taxon>Harpellales</taxon>
        <taxon>Legeriomycetaceae</taxon>
        <taxon>Smittium</taxon>
    </lineage>
</organism>
<evidence type="ECO:0000313" key="2">
    <source>
        <dbReference type="EMBL" id="OMJ23733.1"/>
    </source>
</evidence>
<reference evidence="2 3" key="1">
    <citation type="submission" date="2017-01" db="EMBL/GenBank/DDBJ databases">
        <authorList>
            <person name="Mah S.A."/>
            <person name="Swanson W.J."/>
            <person name="Moy G.W."/>
            <person name="Vacquier V.D."/>
        </authorList>
    </citation>
    <scope>NUCLEOTIDE SEQUENCE [LARGE SCALE GENOMIC DNA]</scope>
    <source>
        <strain evidence="2 3">GSMNP</strain>
    </source>
</reference>
<accession>A0A1R1YA22</accession>
<dbReference type="AlphaFoldDB" id="A0A1R1YA22"/>
<gene>
    <name evidence="2" type="ORF">AYI70_g2051</name>
</gene>
<feature type="region of interest" description="Disordered" evidence="1">
    <location>
        <begin position="33"/>
        <end position="64"/>
    </location>
</feature>
<proteinExistence type="predicted"/>
<dbReference type="EMBL" id="LSSN01000481">
    <property type="protein sequence ID" value="OMJ23733.1"/>
    <property type="molecule type" value="Genomic_DNA"/>
</dbReference>